<proteinExistence type="predicted"/>
<accession>A0A8J5XLA2</accession>
<feature type="transmembrane region" description="Helical" evidence="9">
    <location>
        <begin position="393"/>
        <end position="414"/>
    </location>
</feature>
<evidence type="ECO:0000256" key="6">
    <source>
        <dbReference type="ARBA" id="ARBA00022989"/>
    </source>
</evidence>
<dbReference type="GO" id="GO:0016020">
    <property type="term" value="C:membrane"/>
    <property type="evidence" value="ECO:0007669"/>
    <property type="project" value="UniProtKB-SubCell"/>
</dbReference>
<keyword evidence="4" id="KW-0460">Magnesium</keyword>
<feature type="transmembrane region" description="Helical" evidence="9">
    <location>
        <begin position="426"/>
        <end position="449"/>
    </location>
</feature>
<dbReference type="OrthoDB" id="10251508at2759"/>
<evidence type="ECO:0000256" key="5">
    <source>
        <dbReference type="ARBA" id="ARBA00022946"/>
    </source>
</evidence>
<organism evidence="10 11">
    <name type="scientific">Diacronema lutheri</name>
    <name type="common">Unicellular marine alga</name>
    <name type="synonym">Monochrysis lutheri</name>
    <dbReference type="NCBI Taxonomy" id="2081491"/>
    <lineage>
        <taxon>Eukaryota</taxon>
        <taxon>Haptista</taxon>
        <taxon>Haptophyta</taxon>
        <taxon>Pavlovophyceae</taxon>
        <taxon>Pavlovales</taxon>
        <taxon>Pavlovaceae</taxon>
        <taxon>Diacronema</taxon>
    </lineage>
</organism>
<protein>
    <recommendedName>
        <fullName evidence="12">Magnesium transporter</fullName>
    </recommendedName>
</protein>
<dbReference type="Gene3D" id="2.40.128.330">
    <property type="match status" value="1"/>
</dbReference>
<dbReference type="OMA" id="TNWISID"/>
<evidence type="ECO:0000256" key="9">
    <source>
        <dbReference type="SAM" id="Phobius"/>
    </source>
</evidence>
<evidence type="ECO:0000256" key="1">
    <source>
        <dbReference type="ARBA" id="ARBA00004141"/>
    </source>
</evidence>
<dbReference type="InterPro" id="IPR039204">
    <property type="entry name" value="MRS2-like"/>
</dbReference>
<evidence type="ECO:0000313" key="10">
    <source>
        <dbReference type="EMBL" id="KAG8462724.1"/>
    </source>
</evidence>
<dbReference type="Gene3D" id="1.20.58.340">
    <property type="entry name" value="Magnesium transport protein CorA, transmembrane region"/>
    <property type="match status" value="1"/>
</dbReference>
<keyword evidence="2" id="KW-0813">Transport</keyword>
<dbReference type="Proteomes" id="UP000751190">
    <property type="component" value="Unassembled WGS sequence"/>
</dbReference>
<comment type="caution">
    <text evidence="10">The sequence shown here is derived from an EMBL/GenBank/DDBJ whole genome shotgun (WGS) entry which is preliminary data.</text>
</comment>
<evidence type="ECO:0008006" key="12">
    <source>
        <dbReference type="Google" id="ProtNLM"/>
    </source>
</evidence>
<keyword evidence="5" id="KW-0809">Transit peptide</keyword>
<reference evidence="10" key="1">
    <citation type="submission" date="2021-05" db="EMBL/GenBank/DDBJ databases">
        <title>The genome of the haptophyte Pavlova lutheri (Diacronema luteri, Pavlovales) - a model for lipid biosynthesis in eukaryotic algae.</title>
        <authorList>
            <person name="Hulatt C.J."/>
            <person name="Posewitz M.C."/>
        </authorList>
    </citation>
    <scope>NUCLEOTIDE SEQUENCE</scope>
    <source>
        <strain evidence="10">NIVA-4/92</strain>
    </source>
</reference>
<dbReference type="AlphaFoldDB" id="A0A8J5XLA2"/>
<keyword evidence="8 9" id="KW-0472">Membrane</keyword>
<dbReference type="Pfam" id="PF22099">
    <property type="entry name" value="MRS2-like"/>
    <property type="match status" value="1"/>
</dbReference>
<comment type="subcellular location">
    <subcellularLocation>
        <location evidence="1">Membrane</location>
        <topology evidence="1">Multi-pass membrane protein</topology>
    </subcellularLocation>
</comment>
<sequence>MMPALVLVQLVLIAGRPPINELLHARISRPGRPAIRWSAFRAGWGGARAPAPAEPAAPLIDGKALGKLLFDLEGRKVLMSEPLGAEFNASATGGPFAPSARAAAVAAQRLPPSQVLELHANGSQRQMRTDYASILQQLQLSVRDLRMLRSHAAEIVVHESRIVYDLGELKGCIFRDRVVLLEAQREAARSLHRSLLLHLHQLNGRAASTTTSTFALSVFEVVLEETTAGFEHSFLRLETAIRSVLPTLTDPSAKEGGRMTALSRMLPLENALSSLRLRVRRVNAILEQLLESTDDIEGLCELSNGQPRRVGGNGAVGGVGGVGGTESSGRGAGGPSCTEADFALTEIAIEAYSSRLEFLADQIDSLTDFIGTARNSLEIALDSERNRMARLELYASMLSLPLAGIGAVAGIFGMNLRSGFEEAAHMFALVTGITVVIAMAAFSVCWVRYHEHNLSQGRQVLDAQAMKRALDLVDTVHHLARRQGAYAPGAADGSGSPGNGSLRRVRGLKQLLAQNGITVASQRDLEFLQAMFDDRTDGGGNVALA</sequence>
<dbReference type="PANTHER" id="PTHR13890">
    <property type="entry name" value="RNA SPLICING PROTEIN MRS2, MITOCHONDRIAL"/>
    <property type="match status" value="1"/>
</dbReference>
<evidence type="ECO:0000256" key="7">
    <source>
        <dbReference type="ARBA" id="ARBA00023065"/>
    </source>
</evidence>
<dbReference type="PANTHER" id="PTHR13890:SF0">
    <property type="entry name" value="MAGNESIUM TRANSPORTER MRS2 HOMOLOG, MITOCHONDRIAL"/>
    <property type="match status" value="1"/>
</dbReference>
<evidence type="ECO:0000256" key="4">
    <source>
        <dbReference type="ARBA" id="ARBA00022842"/>
    </source>
</evidence>
<evidence type="ECO:0000256" key="3">
    <source>
        <dbReference type="ARBA" id="ARBA00022692"/>
    </source>
</evidence>
<keyword evidence="3 9" id="KW-0812">Transmembrane</keyword>
<name>A0A8J5XLA2_DIALT</name>
<evidence type="ECO:0000256" key="2">
    <source>
        <dbReference type="ARBA" id="ARBA00022448"/>
    </source>
</evidence>
<keyword evidence="11" id="KW-1185">Reference proteome</keyword>
<gene>
    <name evidence="10" type="ORF">KFE25_004700</name>
</gene>
<evidence type="ECO:0000313" key="11">
    <source>
        <dbReference type="Proteomes" id="UP000751190"/>
    </source>
</evidence>
<evidence type="ECO:0000256" key="8">
    <source>
        <dbReference type="ARBA" id="ARBA00023136"/>
    </source>
</evidence>
<keyword evidence="7" id="KW-0406">Ion transport</keyword>
<dbReference type="GO" id="GO:0015095">
    <property type="term" value="F:magnesium ion transmembrane transporter activity"/>
    <property type="evidence" value="ECO:0007669"/>
    <property type="project" value="TreeGrafter"/>
</dbReference>
<keyword evidence="6 9" id="KW-1133">Transmembrane helix</keyword>
<dbReference type="EMBL" id="JAGTXO010000019">
    <property type="protein sequence ID" value="KAG8462724.1"/>
    <property type="molecule type" value="Genomic_DNA"/>
</dbReference>